<dbReference type="AlphaFoldDB" id="A0A3M8DVK6"/>
<evidence type="ECO:0008006" key="5">
    <source>
        <dbReference type="Google" id="ProtNLM"/>
    </source>
</evidence>
<dbReference type="InterPro" id="IPR017850">
    <property type="entry name" value="Alkaline_phosphatase_core_sf"/>
</dbReference>
<feature type="transmembrane region" description="Helical" evidence="1">
    <location>
        <begin position="411"/>
        <end position="431"/>
    </location>
</feature>
<dbReference type="Proteomes" id="UP000271031">
    <property type="component" value="Unassembled WGS sequence"/>
</dbReference>
<dbReference type="Gene3D" id="3.40.720.10">
    <property type="entry name" value="Alkaline Phosphatase, subunit A"/>
    <property type="match status" value="1"/>
</dbReference>
<feature type="transmembrane region" description="Helical" evidence="1">
    <location>
        <begin position="682"/>
        <end position="701"/>
    </location>
</feature>
<feature type="signal peptide" evidence="2">
    <location>
        <begin position="1"/>
        <end position="21"/>
    </location>
</feature>
<proteinExistence type="predicted"/>
<evidence type="ECO:0000313" key="4">
    <source>
        <dbReference type="Proteomes" id="UP000271031"/>
    </source>
</evidence>
<organism evidence="3 4">
    <name type="scientific">Brevibacillus fluminis</name>
    <dbReference type="NCBI Taxonomy" id="511487"/>
    <lineage>
        <taxon>Bacteria</taxon>
        <taxon>Bacillati</taxon>
        <taxon>Bacillota</taxon>
        <taxon>Bacilli</taxon>
        <taxon>Bacillales</taxon>
        <taxon>Paenibacillaceae</taxon>
        <taxon>Brevibacillus</taxon>
    </lineage>
</organism>
<reference evidence="3 4" key="1">
    <citation type="submission" date="2018-10" db="EMBL/GenBank/DDBJ databases">
        <title>Phylogenomics of Brevibacillus.</title>
        <authorList>
            <person name="Dunlap C."/>
        </authorList>
    </citation>
    <scope>NUCLEOTIDE SEQUENCE [LARGE SCALE GENOMIC DNA]</scope>
    <source>
        <strain evidence="3 4">JCM 15716</strain>
    </source>
</reference>
<feature type="transmembrane region" description="Helical" evidence="1">
    <location>
        <begin position="535"/>
        <end position="555"/>
    </location>
</feature>
<keyword evidence="1" id="KW-1133">Transmembrane helix</keyword>
<feature type="transmembrane region" description="Helical" evidence="1">
    <location>
        <begin position="463"/>
        <end position="485"/>
    </location>
</feature>
<evidence type="ECO:0000313" key="3">
    <source>
        <dbReference type="EMBL" id="RNB91505.1"/>
    </source>
</evidence>
<feature type="transmembrane region" description="Helical" evidence="1">
    <location>
        <begin position="652"/>
        <end position="670"/>
    </location>
</feature>
<keyword evidence="1" id="KW-0472">Membrane</keyword>
<feature type="chain" id="PRO_5039606424" description="Phosphoglyceromutase" evidence="2">
    <location>
        <begin position="22"/>
        <end position="737"/>
    </location>
</feature>
<sequence>MWILLLLIPMFVQADSGLAVASDTRQAVVVFIDGLSFADVDKLRNHPQIEAALSYTAFGAMSIRTPGARTAENAYLLMGSGTQAIYTAASGTAYSPEELLSNGEQAGERMKQVGRLDGGGAETAAVLFPGIQRLLNDNRDRPFTERIGLLGSTLKEHGMRVTLLGNNDYGTVRQRPAALFAMDREGRIADGDVTAGTLMQAPTYPYGVRTDYEKLARRAAMQQGSGITVIELGDLARLYRLQPMMSPERFERQYQAVISDLGRFLAQLTADQQAKKQMVMVASSGVNPAAQKEKSLLLPILVWQENRSGSLFSYTTRQDGLVSGLDVMPTLLSWLDLPIPAEATGHVIRAKAADGLSMDEMFARVNWIDHVYRYRSTVLSGYVIMQIVALVAGLAIWLWQRRMGVSIAEGVKRPVRIVLFSLLFYPGLLLLEPLLPWRLPPVVILALLFFVTMIIATGLEGRGFVPALMMTGGLTAAGILVDGFMGGHIISRSYLGYDPVIGARFYGLGNELEGVLIGASILFAAAVYERGGRRWGWICDFAAILVFGVVLIYMALPSLGANAGGFLAGAIGFGMAMLRFRQVTIKKRELLLFAGILAGGIGILIVANLWSAEPLTHVGKVAKQIMAGDWAAIAQIVERKLAMNVRLIRVSLWSKGFFVSLIALGVLTFWSGRFMQHLARKWPFLIGGFRGIVAGSLAGLILNDSGIISAATSIIFFAIPALYAALDDRALSADRSA</sequence>
<feature type="transmembrane region" description="Helical" evidence="1">
    <location>
        <begin position="379"/>
        <end position="399"/>
    </location>
</feature>
<feature type="transmembrane region" description="Helical" evidence="1">
    <location>
        <begin position="590"/>
        <end position="610"/>
    </location>
</feature>
<feature type="transmembrane region" description="Helical" evidence="1">
    <location>
        <begin position="561"/>
        <end position="578"/>
    </location>
</feature>
<keyword evidence="4" id="KW-1185">Reference proteome</keyword>
<gene>
    <name evidence="3" type="ORF">EDM56_05580</name>
</gene>
<comment type="caution">
    <text evidence="3">The sequence shown here is derived from an EMBL/GenBank/DDBJ whole genome shotgun (WGS) entry which is preliminary data.</text>
</comment>
<protein>
    <recommendedName>
        <fullName evidence="5">Phosphoglyceromutase</fullName>
    </recommendedName>
</protein>
<accession>A0A3M8DVK6</accession>
<feature type="transmembrane region" description="Helical" evidence="1">
    <location>
        <begin position="505"/>
        <end position="528"/>
    </location>
</feature>
<keyword evidence="1" id="KW-0812">Transmembrane</keyword>
<feature type="transmembrane region" description="Helical" evidence="1">
    <location>
        <begin position="707"/>
        <end position="726"/>
    </location>
</feature>
<keyword evidence="2" id="KW-0732">Signal</keyword>
<name>A0A3M8DVK6_9BACL</name>
<feature type="transmembrane region" description="Helical" evidence="1">
    <location>
        <begin position="437"/>
        <end position="456"/>
    </location>
</feature>
<evidence type="ECO:0000256" key="1">
    <source>
        <dbReference type="SAM" id="Phobius"/>
    </source>
</evidence>
<evidence type="ECO:0000256" key="2">
    <source>
        <dbReference type="SAM" id="SignalP"/>
    </source>
</evidence>
<dbReference type="EMBL" id="RHHQ01000005">
    <property type="protein sequence ID" value="RNB91505.1"/>
    <property type="molecule type" value="Genomic_DNA"/>
</dbReference>